<reference evidence="1 2" key="1">
    <citation type="submission" date="2015-10" db="EMBL/GenBank/DDBJ databases">
        <title>Draft genome sequence of Streptomyces curacoi DSM 40107, type strain for the species Streptomyces curacoi.</title>
        <authorList>
            <person name="Ruckert C."/>
            <person name="Winkler A."/>
            <person name="Kalinowski J."/>
            <person name="Kampfer P."/>
            <person name="Glaeser S."/>
        </authorList>
    </citation>
    <scope>NUCLEOTIDE SEQUENCE [LARGE SCALE GENOMIC DNA]</scope>
    <source>
        <strain evidence="1 2">DSM 40107</strain>
    </source>
</reference>
<sequence length="131" mass="13805">MAAPEHRTGEHWEHTSEFGWTSKAYDLLEQDLLRAEVAVVDGVLTTRVWGCCPRCAGRLDDRQVPTSVGDFTGPPRSADADADELLAPVVVVDVTCGCGAVHLNAPEGTTGCGVSFRVELVADSASVPGTP</sequence>
<dbReference type="Proteomes" id="UP000054024">
    <property type="component" value="Unassembled WGS sequence"/>
</dbReference>
<evidence type="ECO:0000313" key="2">
    <source>
        <dbReference type="Proteomes" id="UP000054024"/>
    </source>
</evidence>
<organism evidence="1 2">
    <name type="scientific">Streptomyces curacoi</name>
    <dbReference type="NCBI Taxonomy" id="146536"/>
    <lineage>
        <taxon>Bacteria</taxon>
        <taxon>Bacillati</taxon>
        <taxon>Actinomycetota</taxon>
        <taxon>Actinomycetes</taxon>
        <taxon>Kitasatosporales</taxon>
        <taxon>Streptomycetaceae</taxon>
        <taxon>Streptomyces</taxon>
    </lineage>
</organism>
<name>A0A117PAI3_9ACTN</name>
<accession>A0A117PAI3</accession>
<dbReference type="RefSeq" id="WP_062149689.1">
    <property type="nucleotide sequence ID" value="NZ_KQ947987.1"/>
</dbReference>
<evidence type="ECO:0000313" key="1">
    <source>
        <dbReference type="EMBL" id="KUM76101.1"/>
    </source>
</evidence>
<proteinExistence type="predicted"/>
<dbReference type="OrthoDB" id="3684836at2"/>
<dbReference type="EMBL" id="LMWJ01000010">
    <property type="protein sequence ID" value="KUM76101.1"/>
    <property type="molecule type" value="Genomic_DNA"/>
</dbReference>
<gene>
    <name evidence="1" type="ORF">AQI70_16120</name>
</gene>
<comment type="caution">
    <text evidence="1">The sequence shown here is derived from an EMBL/GenBank/DDBJ whole genome shotgun (WGS) entry which is preliminary data.</text>
</comment>
<dbReference type="AlphaFoldDB" id="A0A117PAI3"/>
<protein>
    <submittedName>
        <fullName evidence="1">Uncharacterized protein</fullName>
    </submittedName>
</protein>
<keyword evidence="2" id="KW-1185">Reference proteome</keyword>
<dbReference type="STRING" id="146536.AQI70_16120"/>